<dbReference type="Proteomes" id="UP000827872">
    <property type="component" value="Linkage Group LG10"/>
</dbReference>
<organism evidence="1 2">
    <name type="scientific">Sphaerodactylus townsendi</name>
    <dbReference type="NCBI Taxonomy" id="933632"/>
    <lineage>
        <taxon>Eukaryota</taxon>
        <taxon>Metazoa</taxon>
        <taxon>Chordata</taxon>
        <taxon>Craniata</taxon>
        <taxon>Vertebrata</taxon>
        <taxon>Euteleostomi</taxon>
        <taxon>Lepidosauria</taxon>
        <taxon>Squamata</taxon>
        <taxon>Bifurcata</taxon>
        <taxon>Gekkota</taxon>
        <taxon>Sphaerodactylidae</taxon>
        <taxon>Sphaerodactylus</taxon>
    </lineage>
</organism>
<sequence>MTGIIYLISALNNVEHSNVQLTISAQDGGGLCSVVNAVVTVRILQTAMAPAVFERSRYTFSIPEDIPEGSVVGTVKAREPLNFLETVSYRISSGDPYGRFSIDSQYGIIRTKKQLDHETHCHILLTVQSQLGNSPVYSNAQVNITVIDVNDNPPVFVTESDKISISYSTVSGTALYVAHAEDKDSGPNGAIKYSIAGNQSGVFTIDPDLGVVYLSRTLVADKQKEYTIRIAAEDHGNPPLSSLMILSVIVDEQKGLPTLSFENLIYHVDVRETCPIGSIILQVQAQTLDPQSVPGLFVYSLEHSTDSTSFRINPTTGSIYLRNPLDYELTQLFSFRAYVTTPMAKSGQNASTSVIVNILDENDNSPVFMRDVYFFEIEESSLPQGVVGTITAVDKDSGRNGQLSYFLLSDGKYFKINSNTGEVINWVALDYEQQAHHQLVVLVSDHGAPRHNATVTAYISVTDLNDNHPFFPQFSSGAEFSLKVLEGQPAGTLVATVYAKDLDSGNNGMVSYSLSSGESLGHFQIDSSSGELRTTEAILYNWRSAYRMVVTATDQGIPSLQGQMHIIVEVIPLPKGSSVSSQNIRHFVIPENFRPAQVLGCLRLHLYNNTKQHYSIYEEDSDVPFEVDSSSGDLLLSKELDYEIASHYFFRVVVNNDENSLPQNSTIFISVDIEDQNDHSPSFQNGFVVIGIEENVPVGTLVYTFNARDGDGSFLNSNIQYSIHKENFTENPFLIHPFYGNLITAVLLDREMTQSVILTVVGADQAVNLTDRRQSSLTAQIIILDVNDNHPTFVSSPISYIREDAEIGSLVHCIVAHDPDQGRNGQITYYLLSNEDHVFAIDRSSGLLTTTFALDRENQEYYNLTIVAVDDGTPALSATQILTVIVLDINDESPVFTKSLYQASIYENKDPREVVIKIEATDKDSGTNSLLHYEIFPGPGHEIFQINSDTGEITTAISLDRETQEIFTIKVMVRDSGSPVLSSTASVVIRILDENDHAPKFLLPVSEIRILENQEPSIVSTILAVDMDAANNGTVQCHIIDGNVRGYFALNETSGDLSTICGLDREIVSNFTLIIECSDFGSPQRNSMTHLQITVLDENDNHPLFTRNHYQTSVREDLGEGSAVLQLHAVDGDEGPNGEVRYSVMDDTLGVFTINRITGIITTTRPLDREKKSHFVFRVVATDSGILGPRSTSVTITVHIEDVNDNSPFFVQNPVRASVPFRTSLNQTIATVKASDFDLDLNGAVNFMFKTPETMFQVDADTGEIFLQEPIPHQDFVTYLFVLASDKGVPSRTATAVLTISSETLTETISFSHSQYEVNVPENTEKGG</sequence>
<proteinExistence type="predicted"/>
<accession>A0ACB8E7L0</accession>
<gene>
    <name evidence="1" type="ORF">K3G42_016491</name>
</gene>
<keyword evidence="2" id="KW-1185">Reference proteome</keyword>
<comment type="caution">
    <text evidence="1">The sequence shown here is derived from an EMBL/GenBank/DDBJ whole genome shotgun (WGS) entry which is preliminary data.</text>
</comment>
<reference evidence="1" key="1">
    <citation type="submission" date="2021-08" db="EMBL/GenBank/DDBJ databases">
        <title>The first chromosome-level gecko genome reveals the dynamic sex chromosomes of Neotropical dwarf geckos (Sphaerodactylidae: Sphaerodactylus).</title>
        <authorList>
            <person name="Pinto B.J."/>
            <person name="Keating S.E."/>
            <person name="Gamble T."/>
        </authorList>
    </citation>
    <scope>NUCLEOTIDE SEQUENCE</scope>
    <source>
        <strain evidence="1">TG3544</strain>
    </source>
</reference>
<evidence type="ECO:0000313" key="2">
    <source>
        <dbReference type="Proteomes" id="UP000827872"/>
    </source>
</evidence>
<protein>
    <submittedName>
        <fullName evidence="1">Uncharacterized protein</fullName>
    </submittedName>
</protein>
<name>A0ACB8E7L0_9SAUR</name>
<evidence type="ECO:0000313" key="1">
    <source>
        <dbReference type="EMBL" id="KAH7988417.1"/>
    </source>
</evidence>
<dbReference type="EMBL" id="CM037623">
    <property type="protein sequence ID" value="KAH7988417.1"/>
    <property type="molecule type" value="Genomic_DNA"/>
</dbReference>